<accession>A0ACB6ZKW5</accession>
<sequence>MTFVGRRRTRDSVDNKIRPRVSSTLSQLFSKARRISVEPPRLIVSDGSSFPQWLAQYTTNPVTASPTPSFEIRRPSGLGPRSSSFGSLDPLRSIHHALAVEVGHKRPGHYRRPSASEPNLLCFLDGQPDTQQITHQLTDPAFENQTPSTCETRSDSVSMLSTPSSAYTHHIPPQIWENVMRFLPHQDLPSMARVSSDVLLHVRKIMYENVDLQSLPPDATRLCIGSLALHPELALLVLTFKSPTLPSFSDQQGPLPSLSFAFALRNMKNLVSLSLPRFDNVIFHYTTFRLQHLSLNCEEMSVLEQAHFSSWLNTQHHMTSLSLFALTTELTHSPHGPCIPVQRSSNPDCIGLGRLSLPIPSSRSLSIPSLRKFDGPISLVHSLVPGQPVSEVVLHVNETLYDGLKPSRLMGSIAKSTASIERLSIRLSPSVKIDARTMERLLLSAGAEFGPSVLYLEVSWATDDESLYRHMLSIIPRFSNLQTLNCVPVSASPTAVSLTTANQELLTSPVTPTPLLLSFPRKTSSETTAAPQLRSSLPPIPDCSASDAARARERQFIKSWVKACPSLTTVTFLCGAEWCVIKRRRRVSVKGAIPASVAVNPPMCVPSFVRWRHA</sequence>
<comment type="caution">
    <text evidence="1">The sequence shown here is derived from an EMBL/GenBank/DDBJ whole genome shotgun (WGS) entry which is preliminary data.</text>
</comment>
<reference evidence="1" key="2">
    <citation type="journal article" date="2020" name="Nat. Commun.">
        <title>Large-scale genome sequencing of mycorrhizal fungi provides insights into the early evolution of symbiotic traits.</title>
        <authorList>
            <person name="Miyauchi S."/>
            <person name="Kiss E."/>
            <person name="Kuo A."/>
            <person name="Drula E."/>
            <person name="Kohler A."/>
            <person name="Sanchez-Garcia M."/>
            <person name="Morin E."/>
            <person name="Andreopoulos B."/>
            <person name="Barry K.W."/>
            <person name="Bonito G."/>
            <person name="Buee M."/>
            <person name="Carver A."/>
            <person name="Chen C."/>
            <person name="Cichocki N."/>
            <person name="Clum A."/>
            <person name="Culley D."/>
            <person name="Crous P.W."/>
            <person name="Fauchery L."/>
            <person name="Girlanda M."/>
            <person name="Hayes R.D."/>
            <person name="Keri Z."/>
            <person name="LaButti K."/>
            <person name="Lipzen A."/>
            <person name="Lombard V."/>
            <person name="Magnuson J."/>
            <person name="Maillard F."/>
            <person name="Murat C."/>
            <person name="Nolan M."/>
            <person name="Ohm R.A."/>
            <person name="Pangilinan J."/>
            <person name="Pereira M.F."/>
            <person name="Perotto S."/>
            <person name="Peter M."/>
            <person name="Pfister S."/>
            <person name="Riley R."/>
            <person name="Sitrit Y."/>
            <person name="Stielow J.B."/>
            <person name="Szollosi G."/>
            <person name="Zifcakova L."/>
            <person name="Stursova M."/>
            <person name="Spatafora J.W."/>
            <person name="Tedersoo L."/>
            <person name="Vaario L.M."/>
            <person name="Yamada A."/>
            <person name="Yan M."/>
            <person name="Wang P."/>
            <person name="Xu J."/>
            <person name="Bruns T."/>
            <person name="Baldrian P."/>
            <person name="Vilgalys R."/>
            <person name="Dunand C."/>
            <person name="Henrissat B."/>
            <person name="Grigoriev I.V."/>
            <person name="Hibbett D."/>
            <person name="Nagy L.G."/>
            <person name="Martin F.M."/>
        </authorList>
    </citation>
    <scope>NUCLEOTIDE SEQUENCE</scope>
    <source>
        <strain evidence="1">P2</strain>
    </source>
</reference>
<protein>
    <submittedName>
        <fullName evidence="1">Uncharacterized protein</fullName>
    </submittedName>
</protein>
<reference evidence="1" key="1">
    <citation type="submission" date="2019-10" db="EMBL/GenBank/DDBJ databases">
        <authorList>
            <consortium name="DOE Joint Genome Institute"/>
            <person name="Kuo A."/>
            <person name="Miyauchi S."/>
            <person name="Kiss E."/>
            <person name="Drula E."/>
            <person name="Kohler A."/>
            <person name="Sanchez-Garcia M."/>
            <person name="Andreopoulos B."/>
            <person name="Barry K.W."/>
            <person name="Bonito G."/>
            <person name="Buee M."/>
            <person name="Carver A."/>
            <person name="Chen C."/>
            <person name="Cichocki N."/>
            <person name="Clum A."/>
            <person name="Culley D."/>
            <person name="Crous P.W."/>
            <person name="Fauchery L."/>
            <person name="Girlanda M."/>
            <person name="Hayes R."/>
            <person name="Keri Z."/>
            <person name="Labutti K."/>
            <person name="Lipzen A."/>
            <person name="Lombard V."/>
            <person name="Magnuson J."/>
            <person name="Maillard F."/>
            <person name="Morin E."/>
            <person name="Murat C."/>
            <person name="Nolan M."/>
            <person name="Ohm R."/>
            <person name="Pangilinan J."/>
            <person name="Pereira M."/>
            <person name="Perotto S."/>
            <person name="Peter M."/>
            <person name="Riley R."/>
            <person name="Sitrit Y."/>
            <person name="Stielow B."/>
            <person name="Szollosi G."/>
            <person name="Zifcakova L."/>
            <person name="Stursova M."/>
            <person name="Spatafora J.W."/>
            <person name="Tedersoo L."/>
            <person name="Vaario L.-M."/>
            <person name="Yamada A."/>
            <person name="Yan M."/>
            <person name="Wang P."/>
            <person name="Xu J."/>
            <person name="Bruns T."/>
            <person name="Baldrian P."/>
            <person name="Vilgalys R."/>
            <person name="Henrissat B."/>
            <person name="Grigoriev I.V."/>
            <person name="Hibbett D."/>
            <person name="Nagy L.G."/>
            <person name="Martin F.M."/>
        </authorList>
    </citation>
    <scope>NUCLEOTIDE SEQUENCE</scope>
    <source>
        <strain evidence="1">P2</strain>
    </source>
</reference>
<name>A0ACB6ZKW5_THEGA</name>
<keyword evidence="2" id="KW-1185">Reference proteome</keyword>
<dbReference type="EMBL" id="MU117987">
    <property type="protein sequence ID" value="KAF9650212.1"/>
    <property type="molecule type" value="Genomic_DNA"/>
</dbReference>
<evidence type="ECO:0000313" key="1">
    <source>
        <dbReference type="EMBL" id="KAF9650212.1"/>
    </source>
</evidence>
<organism evidence="1 2">
    <name type="scientific">Thelephora ganbajun</name>
    <name type="common">Ganba fungus</name>
    <dbReference type="NCBI Taxonomy" id="370292"/>
    <lineage>
        <taxon>Eukaryota</taxon>
        <taxon>Fungi</taxon>
        <taxon>Dikarya</taxon>
        <taxon>Basidiomycota</taxon>
        <taxon>Agaricomycotina</taxon>
        <taxon>Agaricomycetes</taxon>
        <taxon>Thelephorales</taxon>
        <taxon>Thelephoraceae</taxon>
        <taxon>Thelephora</taxon>
    </lineage>
</organism>
<gene>
    <name evidence="1" type="ORF">BDM02DRAFT_3112452</name>
</gene>
<dbReference type="Proteomes" id="UP000886501">
    <property type="component" value="Unassembled WGS sequence"/>
</dbReference>
<proteinExistence type="predicted"/>
<evidence type="ECO:0000313" key="2">
    <source>
        <dbReference type="Proteomes" id="UP000886501"/>
    </source>
</evidence>